<accession>A0AA37QC63</accession>
<reference evidence="2" key="1">
    <citation type="submission" date="2022-08" db="EMBL/GenBank/DDBJ databases">
        <title>Draft genome sequencing of Roseisolibacter agri AW1220.</title>
        <authorList>
            <person name="Tobiishi Y."/>
            <person name="Tonouchi A."/>
        </authorList>
    </citation>
    <scope>NUCLEOTIDE SEQUENCE</scope>
    <source>
        <strain evidence="2">AW1220</strain>
    </source>
</reference>
<gene>
    <name evidence="2" type="ORF">rosag_35590</name>
</gene>
<dbReference type="Gene3D" id="2.60.40.1120">
    <property type="entry name" value="Carboxypeptidase-like, regulatory domain"/>
    <property type="match status" value="1"/>
</dbReference>
<organism evidence="2 3">
    <name type="scientific">Roseisolibacter agri</name>
    <dbReference type="NCBI Taxonomy" id="2014610"/>
    <lineage>
        <taxon>Bacteria</taxon>
        <taxon>Pseudomonadati</taxon>
        <taxon>Gemmatimonadota</taxon>
        <taxon>Gemmatimonadia</taxon>
        <taxon>Gemmatimonadales</taxon>
        <taxon>Gemmatimonadaceae</taxon>
        <taxon>Roseisolibacter</taxon>
    </lineage>
</organism>
<feature type="signal peptide" evidence="1">
    <location>
        <begin position="1"/>
        <end position="23"/>
    </location>
</feature>
<dbReference type="InterPro" id="IPR008969">
    <property type="entry name" value="CarboxyPept-like_regulatory"/>
</dbReference>
<comment type="caution">
    <text evidence="2">The sequence shown here is derived from an EMBL/GenBank/DDBJ whole genome shotgun (WGS) entry which is preliminary data.</text>
</comment>
<evidence type="ECO:0000256" key="1">
    <source>
        <dbReference type="SAM" id="SignalP"/>
    </source>
</evidence>
<evidence type="ECO:0008006" key="4">
    <source>
        <dbReference type="Google" id="ProtNLM"/>
    </source>
</evidence>
<keyword evidence="3" id="KW-1185">Reference proteome</keyword>
<dbReference type="RefSeq" id="WP_284351492.1">
    <property type="nucleotide sequence ID" value="NZ_BRXS01000005.1"/>
</dbReference>
<dbReference type="EMBL" id="BRXS01000005">
    <property type="protein sequence ID" value="GLC27046.1"/>
    <property type="molecule type" value="Genomic_DNA"/>
</dbReference>
<dbReference type="AlphaFoldDB" id="A0AA37QC63"/>
<dbReference type="SUPFAM" id="SSF49464">
    <property type="entry name" value="Carboxypeptidase regulatory domain-like"/>
    <property type="match status" value="1"/>
</dbReference>
<evidence type="ECO:0000313" key="2">
    <source>
        <dbReference type="EMBL" id="GLC27046.1"/>
    </source>
</evidence>
<keyword evidence="1" id="KW-0732">Signal</keyword>
<dbReference type="Proteomes" id="UP001161325">
    <property type="component" value="Unassembled WGS sequence"/>
</dbReference>
<dbReference type="Pfam" id="PF13620">
    <property type="entry name" value="CarboxypepD_reg"/>
    <property type="match status" value="1"/>
</dbReference>
<protein>
    <recommendedName>
        <fullName evidence="4">Carboxypeptidase regulatory-like domain-containing protein</fullName>
    </recommendedName>
</protein>
<evidence type="ECO:0000313" key="3">
    <source>
        <dbReference type="Proteomes" id="UP001161325"/>
    </source>
</evidence>
<name>A0AA37QC63_9BACT</name>
<sequence length="581" mass="61565">MPFPRRPLALAATALALPSGAGAQAVAGRVVDAVAGAPLPNAVVVLLDSAASRRVGALTDSTGRFTLAAPAPGTYTVRAERVGSTSATSAALALRAGDTTHVTLTLGAALRLSAVQVTARERCRVRPAEGEIAARLWDEARKALTTTALGESRERPDLRLARFTRVVAPDRKTVRTETWTVATSELQQFRSMDVADLGARGFIEPAMSAAGSDSLVYYAPDAEVLLSDAFLESHCLRAVAPPTGRPGQLGLAIEPVPRRGAKRADVRGTLWIDTASFELRDFEFEYTDPPANVPAGRAGGRVAFGRLPNGAWFVDRWMISMPTEDTVSYVRGGTSSLHAPAVRDEREISTVVGVTEVGGRAIVPGARRDALGATVLAGTLVDSSAGGRPMADGRLIVLSTPYQALVNAAGEFYLEVPRAGDFLVRVDVPRAASLGLAWTQILSLQPGRELRVEAAIPSGPTLRRLHCGASADTTAPLVAGVVRAWHAAKRGDTPALRDIADASIDVEWRLAEWPADWKERRTVRSDARGHYRVCDLPAGADVQLRARRGTAASEPWTGRADAGAVLTQDFMLLPAAALGKR</sequence>
<feature type="chain" id="PRO_5041335550" description="Carboxypeptidase regulatory-like domain-containing protein" evidence="1">
    <location>
        <begin position="24"/>
        <end position="581"/>
    </location>
</feature>
<proteinExistence type="predicted"/>